<evidence type="ECO:0000313" key="4">
    <source>
        <dbReference type="Proteomes" id="UP000778578"/>
    </source>
</evidence>
<dbReference type="Pfam" id="PF20254">
    <property type="entry name" value="DMFA2_C"/>
    <property type="match status" value="1"/>
</dbReference>
<proteinExistence type="predicted"/>
<feature type="region of interest" description="Disordered" evidence="1">
    <location>
        <begin position="437"/>
        <end position="456"/>
    </location>
</feature>
<evidence type="ECO:0000259" key="2">
    <source>
        <dbReference type="Pfam" id="PF20254"/>
    </source>
</evidence>
<sequence length="456" mass="48464">MSTTAPGFRVSAFRVGWYGGAQAALVWRSGRVAGHRQDRPHLVVPTRTVQASGWQRSLKVSTDGWPEGAYLLRLDAENGHQRYVPLVVRSTAAAGRTLIMHAPATWQAYNQWGGYSLYAGRDGSYAHRSLAVSFDRPYDGSGAEKFLVYERALVVLAERLGIPLAYTTGIDVHLAPNVLRGAHAAVALGHDEYWTPEQRRHVTAARDAGTNLAFLGANTCFRRVRLEGAGGSGGGAAGQAGTPGVGGTAGFSGAGAGRAGTQGDQVRTVVCYKTDFHADPYLAKHPTMATTDFRARPAADPESSMTGVLYEGFPTDAAFVVEQADHWLFAGTGVRKGQSFAHLVGVEYDRVQPGSPPPGPTEILAHSPLVCQGRHSHSDAAYYTVPSGAGVFASGTMRWVEGLMAGTREDGRDHGMSAATARFVTRTTENLLRAFAGGPAAHSHPAPRDNVATLYP</sequence>
<evidence type="ECO:0000313" key="3">
    <source>
        <dbReference type="EMBL" id="MBY8878953.1"/>
    </source>
</evidence>
<dbReference type="InterPro" id="IPR046540">
    <property type="entry name" value="DMFA2_C"/>
</dbReference>
<evidence type="ECO:0000256" key="1">
    <source>
        <dbReference type="SAM" id="MobiDB-lite"/>
    </source>
</evidence>
<reference evidence="3 4" key="1">
    <citation type="submission" date="2021-08" db="EMBL/GenBank/DDBJ databases">
        <title>WGS of actinomycetes from Thailand.</title>
        <authorList>
            <person name="Thawai C."/>
        </authorList>
    </citation>
    <scope>NUCLEOTIDE SEQUENCE [LARGE SCALE GENOMIC DNA]</scope>
    <source>
        <strain evidence="3 4">PLK6-54</strain>
    </source>
</reference>
<accession>A0ABS7Q738</accession>
<gene>
    <name evidence="3" type="ORF">K7862_15080</name>
</gene>
<name>A0ABS7Q738_9ACTN</name>
<organism evidence="3 4">
    <name type="scientific">Actinacidiphila acidipaludis</name>
    <dbReference type="NCBI Taxonomy" id="2873382"/>
    <lineage>
        <taxon>Bacteria</taxon>
        <taxon>Bacillati</taxon>
        <taxon>Actinomycetota</taxon>
        <taxon>Actinomycetes</taxon>
        <taxon>Kitasatosporales</taxon>
        <taxon>Streptomycetaceae</taxon>
        <taxon>Actinacidiphila</taxon>
    </lineage>
</organism>
<dbReference type="EMBL" id="JAINZZ010000015">
    <property type="protein sequence ID" value="MBY8878953.1"/>
    <property type="molecule type" value="Genomic_DNA"/>
</dbReference>
<feature type="domain" description="N,N-dimethylformamidase beta subunit-like C-terminal" evidence="2">
    <location>
        <begin position="9"/>
        <end position="404"/>
    </location>
</feature>
<dbReference type="Proteomes" id="UP000778578">
    <property type="component" value="Unassembled WGS sequence"/>
</dbReference>
<keyword evidence="4" id="KW-1185">Reference proteome</keyword>
<comment type="caution">
    <text evidence="3">The sequence shown here is derived from an EMBL/GenBank/DDBJ whole genome shotgun (WGS) entry which is preliminary data.</text>
</comment>
<protein>
    <recommendedName>
        <fullName evidence="2">N,N-dimethylformamidase beta subunit-like C-terminal domain-containing protein</fullName>
    </recommendedName>
</protein>